<dbReference type="InterPro" id="IPR013762">
    <property type="entry name" value="Integrase-like_cat_sf"/>
</dbReference>
<dbReference type="RefSeq" id="WP_130418516.1">
    <property type="nucleotide sequence ID" value="NZ_SHKW01000001.1"/>
</dbReference>
<reference evidence="5 6" key="1">
    <citation type="submission" date="2019-02" db="EMBL/GenBank/DDBJ databases">
        <title>Genomic Encyclopedia of Archaeal and Bacterial Type Strains, Phase II (KMG-II): from individual species to whole genera.</title>
        <authorList>
            <person name="Goeker M."/>
        </authorList>
    </citation>
    <scope>NUCLEOTIDE SEQUENCE [LARGE SCALE GENOMIC DNA]</scope>
    <source>
        <strain evidence="5 6">DSM 18101</strain>
    </source>
</reference>
<evidence type="ECO:0000256" key="1">
    <source>
        <dbReference type="ARBA" id="ARBA00008857"/>
    </source>
</evidence>
<dbReference type="SUPFAM" id="SSF56349">
    <property type="entry name" value="DNA breaking-rejoining enzymes"/>
    <property type="match status" value="1"/>
</dbReference>
<evidence type="ECO:0000256" key="3">
    <source>
        <dbReference type="ARBA" id="ARBA00023172"/>
    </source>
</evidence>
<dbReference type="Proteomes" id="UP000292958">
    <property type="component" value="Unassembled WGS sequence"/>
</dbReference>
<dbReference type="InterPro" id="IPR053876">
    <property type="entry name" value="Phage_int_M"/>
</dbReference>
<dbReference type="Gene3D" id="1.10.150.130">
    <property type="match status" value="1"/>
</dbReference>
<dbReference type="InterPro" id="IPR002104">
    <property type="entry name" value="Integrase_catalytic"/>
</dbReference>
<gene>
    <name evidence="5" type="ORF">BDD14_1910</name>
</gene>
<dbReference type="Pfam" id="PF22022">
    <property type="entry name" value="Phage_int_M"/>
    <property type="match status" value="1"/>
</dbReference>
<dbReference type="PROSITE" id="PS51898">
    <property type="entry name" value="TYR_RECOMBINASE"/>
    <property type="match status" value="1"/>
</dbReference>
<dbReference type="PANTHER" id="PTHR30349:SF41">
    <property type="entry name" value="INTEGRASE_RECOMBINASE PROTEIN MJ0367-RELATED"/>
    <property type="match status" value="1"/>
</dbReference>
<dbReference type="AlphaFoldDB" id="A0A4Q7YSD8"/>
<name>A0A4Q7YSD8_9BACT</name>
<protein>
    <submittedName>
        <fullName evidence="5">Site-specific recombinase XerD</fullName>
    </submittedName>
</protein>
<dbReference type="GO" id="GO:0006310">
    <property type="term" value="P:DNA recombination"/>
    <property type="evidence" value="ECO:0007669"/>
    <property type="project" value="UniProtKB-KW"/>
</dbReference>
<dbReference type="EMBL" id="SHKW01000001">
    <property type="protein sequence ID" value="RZU40448.1"/>
    <property type="molecule type" value="Genomic_DNA"/>
</dbReference>
<proteinExistence type="inferred from homology"/>
<evidence type="ECO:0000313" key="5">
    <source>
        <dbReference type="EMBL" id="RZU40448.1"/>
    </source>
</evidence>
<dbReference type="OrthoDB" id="102940at2"/>
<dbReference type="Pfam" id="PF00589">
    <property type="entry name" value="Phage_integrase"/>
    <property type="match status" value="1"/>
</dbReference>
<comment type="similarity">
    <text evidence="1">Belongs to the 'phage' integrase family.</text>
</comment>
<dbReference type="InterPro" id="IPR050090">
    <property type="entry name" value="Tyrosine_recombinase_XerCD"/>
</dbReference>
<dbReference type="Gene3D" id="1.10.443.10">
    <property type="entry name" value="Intergrase catalytic core"/>
    <property type="match status" value="1"/>
</dbReference>
<keyword evidence="6" id="KW-1185">Reference proteome</keyword>
<accession>A0A4Q7YSD8</accession>
<dbReference type="PANTHER" id="PTHR30349">
    <property type="entry name" value="PHAGE INTEGRASE-RELATED"/>
    <property type="match status" value="1"/>
</dbReference>
<dbReference type="CDD" id="cd00397">
    <property type="entry name" value="DNA_BRE_C"/>
    <property type="match status" value="1"/>
</dbReference>
<comment type="caution">
    <text evidence="5">The sequence shown here is derived from an EMBL/GenBank/DDBJ whole genome shotgun (WGS) entry which is preliminary data.</text>
</comment>
<evidence type="ECO:0000313" key="6">
    <source>
        <dbReference type="Proteomes" id="UP000292958"/>
    </source>
</evidence>
<evidence type="ECO:0000259" key="4">
    <source>
        <dbReference type="PROSITE" id="PS51898"/>
    </source>
</evidence>
<sequence length="406" mass="47133">MGKSHQAGWVVLRGKRWYGYFRKRVLDPTTEEEQAKPVCILLKLKSEMTKSEAREALRMEVTKQNGQNLGGRVLKDGSTTFEWFVRNRYFPLRKGDWRPQTAKEKMAQIEFDLIDKFGDQPLDSFDKFMLQTHLNYLAERYSQDRVKQARSYLKSIFDEAIEQEFLVKDPTRKLKIPKNLRPKDKQVLSWEQLWLVLANTERRDRLLLMLDMTEALRPSELFALRWRSFDDCNTLELTETVYRRELRRFGKTPGSLTKVHLPDGLANELLLWKLECKKASSKKTSPDAFIFPNADGGFMDTDNYRFRVLKPLAEELGIPKLNFQILRRTMATQAQNMGSVKDIQAHLRHSRPDTTAHEYMQALPESVQAMVGSVYQMLTKGGEEKTSSEDLLPNATNASKEVLVTD</sequence>
<organism evidence="5 6">
    <name type="scientific">Edaphobacter modestus</name>
    <dbReference type="NCBI Taxonomy" id="388466"/>
    <lineage>
        <taxon>Bacteria</taxon>
        <taxon>Pseudomonadati</taxon>
        <taxon>Acidobacteriota</taxon>
        <taxon>Terriglobia</taxon>
        <taxon>Terriglobales</taxon>
        <taxon>Acidobacteriaceae</taxon>
        <taxon>Edaphobacter</taxon>
    </lineage>
</organism>
<evidence type="ECO:0000256" key="2">
    <source>
        <dbReference type="ARBA" id="ARBA00023125"/>
    </source>
</evidence>
<dbReference type="GO" id="GO:0003677">
    <property type="term" value="F:DNA binding"/>
    <property type="evidence" value="ECO:0007669"/>
    <property type="project" value="UniProtKB-KW"/>
</dbReference>
<keyword evidence="2" id="KW-0238">DNA-binding</keyword>
<dbReference type="InterPro" id="IPR011010">
    <property type="entry name" value="DNA_brk_join_enz"/>
</dbReference>
<feature type="domain" description="Tyr recombinase" evidence="4">
    <location>
        <begin position="183"/>
        <end position="372"/>
    </location>
</feature>
<dbReference type="GO" id="GO:0015074">
    <property type="term" value="P:DNA integration"/>
    <property type="evidence" value="ECO:0007669"/>
    <property type="project" value="InterPro"/>
</dbReference>
<dbReference type="InterPro" id="IPR010998">
    <property type="entry name" value="Integrase_recombinase_N"/>
</dbReference>
<keyword evidence="3" id="KW-0233">DNA recombination</keyword>